<accession>A0A1H6T0X8</accession>
<organism evidence="1 2">
    <name type="scientific">Halohasta litchfieldiae</name>
    <dbReference type="NCBI Taxonomy" id="1073996"/>
    <lineage>
        <taxon>Archaea</taxon>
        <taxon>Methanobacteriati</taxon>
        <taxon>Methanobacteriota</taxon>
        <taxon>Stenosarchaea group</taxon>
        <taxon>Halobacteria</taxon>
        <taxon>Halobacteriales</taxon>
        <taxon>Haloferacaceae</taxon>
        <taxon>Halohasta</taxon>
    </lineage>
</organism>
<proteinExistence type="predicted"/>
<dbReference type="EMBL" id="FNYR01000006">
    <property type="protein sequence ID" value="SEI72876.1"/>
    <property type="molecule type" value="Genomic_DNA"/>
</dbReference>
<dbReference type="AlphaFoldDB" id="A0A1H6T0X8"/>
<evidence type="ECO:0000313" key="1">
    <source>
        <dbReference type="EMBL" id="SEI72876.1"/>
    </source>
</evidence>
<gene>
    <name evidence="1" type="ORF">SAMN05444271_106144</name>
</gene>
<protein>
    <submittedName>
        <fullName evidence="1">Uncharacterized protein</fullName>
    </submittedName>
</protein>
<evidence type="ECO:0000313" key="2">
    <source>
        <dbReference type="Proteomes" id="UP000198888"/>
    </source>
</evidence>
<sequence length="66" mass="7486">MEEHSSLALVEINQYCPFVAHVERCFDLISFSKLGSGHLFGNILELWSAAPSDNLDINARFSFRLE</sequence>
<dbReference type="Proteomes" id="UP000198888">
    <property type="component" value="Unassembled WGS sequence"/>
</dbReference>
<keyword evidence="2" id="KW-1185">Reference proteome</keyword>
<reference evidence="1 2" key="1">
    <citation type="submission" date="2016-10" db="EMBL/GenBank/DDBJ databases">
        <authorList>
            <person name="de Groot N.N."/>
        </authorList>
    </citation>
    <scope>NUCLEOTIDE SEQUENCE [LARGE SCALE GENOMIC DNA]</scope>
    <source>
        <strain evidence="1 2">DSM 22187</strain>
    </source>
</reference>
<name>A0A1H6T0X8_9EURY</name>
<dbReference type="KEGG" id="hae:halTADL_0214"/>
<accession>A0A2H4PY61</accession>